<dbReference type="SUPFAM" id="SSF50630">
    <property type="entry name" value="Acid proteases"/>
    <property type="match status" value="1"/>
</dbReference>
<dbReference type="PANTHER" id="PTHR47967:SF31">
    <property type="entry name" value="ASPARTYL PROTEASE FAMILY PROTEIN"/>
    <property type="match status" value="1"/>
</dbReference>
<dbReference type="GO" id="GO:0005576">
    <property type="term" value="C:extracellular region"/>
    <property type="evidence" value="ECO:0007669"/>
    <property type="project" value="TreeGrafter"/>
</dbReference>
<dbReference type="FunFam" id="2.40.70.10:FF:000033">
    <property type="entry name" value="Aspartyl protease family protein"/>
    <property type="match status" value="1"/>
</dbReference>
<dbReference type="PROSITE" id="PS51767">
    <property type="entry name" value="PEPTIDASE_A1"/>
    <property type="match status" value="1"/>
</dbReference>
<keyword evidence="4" id="KW-0064">Aspartyl protease</keyword>
<dbReference type="AlphaFoldDB" id="A0A199V4V5"/>
<comment type="function">
    <text evidence="8">Extracellular proteinase found in the pitcher fluid of carnivorous plants. Digest prey for nitrogen uptake.</text>
</comment>
<dbReference type="GO" id="GO:0006508">
    <property type="term" value="P:proteolysis"/>
    <property type="evidence" value="ECO:0007669"/>
    <property type="project" value="UniProtKB-KW"/>
</dbReference>
<evidence type="ECO:0000256" key="11">
    <source>
        <dbReference type="SAM" id="SignalP"/>
    </source>
</evidence>
<accession>A0A199V4V5</accession>
<feature type="domain" description="Peptidase A1" evidence="12">
    <location>
        <begin position="73"/>
        <end position="416"/>
    </location>
</feature>
<dbReference type="PANTHER" id="PTHR47967">
    <property type="entry name" value="OS07G0603500 PROTEIN-RELATED"/>
    <property type="match status" value="1"/>
</dbReference>
<reference evidence="13 14" key="1">
    <citation type="journal article" date="2016" name="DNA Res.">
        <title>The draft genome of MD-2 pineapple using hybrid error correction of long reads.</title>
        <authorList>
            <person name="Redwan R.M."/>
            <person name="Saidin A."/>
            <person name="Kumar S.V."/>
        </authorList>
    </citation>
    <scope>NUCLEOTIDE SEQUENCE [LARGE SCALE GENOMIC DNA]</scope>
    <source>
        <strain evidence="14">cv. MD2</strain>
        <tissue evidence="13">Leaf</tissue>
    </source>
</reference>
<dbReference type="InterPro" id="IPR034161">
    <property type="entry name" value="Pepsin-like_plant"/>
</dbReference>
<evidence type="ECO:0000256" key="3">
    <source>
        <dbReference type="ARBA" id="ARBA00022729"/>
    </source>
</evidence>
<evidence type="ECO:0000256" key="2">
    <source>
        <dbReference type="ARBA" id="ARBA00022670"/>
    </source>
</evidence>
<dbReference type="InterPro" id="IPR021109">
    <property type="entry name" value="Peptidase_aspartic_dom_sf"/>
</dbReference>
<proteinExistence type="inferred from homology"/>
<dbReference type="Gene3D" id="2.40.70.10">
    <property type="entry name" value="Acid Proteases"/>
    <property type="match status" value="2"/>
</dbReference>
<evidence type="ECO:0000256" key="6">
    <source>
        <dbReference type="ARBA" id="ARBA00023180"/>
    </source>
</evidence>
<dbReference type="Pfam" id="PF14541">
    <property type="entry name" value="TAXi_C"/>
    <property type="match status" value="1"/>
</dbReference>
<dbReference type="CDD" id="cd05476">
    <property type="entry name" value="pepsin_A_like_plant"/>
    <property type="match status" value="1"/>
</dbReference>
<dbReference type="InterPro" id="IPR001461">
    <property type="entry name" value="Aspartic_peptidase_A1"/>
</dbReference>
<evidence type="ECO:0000313" key="13">
    <source>
        <dbReference type="EMBL" id="OAY71926.1"/>
    </source>
</evidence>
<dbReference type="PRINTS" id="PR00792">
    <property type="entry name" value="PEPSIN"/>
</dbReference>
<name>A0A199V4V5_ANACO</name>
<evidence type="ECO:0000256" key="4">
    <source>
        <dbReference type="ARBA" id="ARBA00022750"/>
    </source>
</evidence>
<organism evidence="13 14">
    <name type="scientific">Ananas comosus</name>
    <name type="common">Pineapple</name>
    <name type="synonym">Ananas ananas</name>
    <dbReference type="NCBI Taxonomy" id="4615"/>
    <lineage>
        <taxon>Eukaryota</taxon>
        <taxon>Viridiplantae</taxon>
        <taxon>Streptophyta</taxon>
        <taxon>Embryophyta</taxon>
        <taxon>Tracheophyta</taxon>
        <taxon>Spermatophyta</taxon>
        <taxon>Magnoliopsida</taxon>
        <taxon>Liliopsida</taxon>
        <taxon>Poales</taxon>
        <taxon>Bromeliaceae</taxon>
        <taxon>Bromelioideae</taxon>
        <taxon>Ananas</taxon>
    </lineage>
</organism>
<keyword evidence="3 11" id="KW-0732">Signal</keyword>
<sequence>MLQLLFFVLLSLIPYVIPTSFDIRLDLKHVDADSGLTRVELLRRAALRGKSRATSLIHNSTINAPVQSNGAEYLVELAIGSPAQPVMLILDTGSDLIWTQCQPCLECFNQSLSLYAPSNSSTFSRLSCSSKLCRALSLSACHGLCMYMYGYSDKSTTIGVLGAETFTFGTTTKKVKIPRLGFGCGILNQGIFLTESGIAGFGRGPLSLISQLKSKKFSYCFTPIHDYKRSTLFFGTLANPKKIRSGSIKTTPLIKNPLRPSLYYLSLNGITVGNKRLKIPKSAFTIKENGNGGVIIDSGTGFTRLNRVAHDQVKSAFASQLKLSVINDSTGTFDVCFSVPISSYLRVEVPKLIYHFEGADMDVPRDNYVVDLDEGGGLMCLLVSKSKSNDVSIIGNIHQQNMWIEYDLEKNELGSISAPSKWNISFGTSTFADGDDGSEKQRSKTSAVALATGGFTCDKKALLTSL</sequence>
<dbReference type="InterPro" id="IPR032799">
    <property type="entry name" value="TAXi_C"/>
</dbReference>
<evidence type="ECO:0000313" key="14">
    <source>
        <dbReference type="Proteomes" id="UP000092600"/>
    </source>
</evidence>
<comment type="similarity">
    <text evidence="1">Belongs to the peptidase A1 family.</text>
</comment>
<dbReference type="Proteomes" id="UP000092600">
    <property type="component" value="Unassembled WGS sequence"/>
</dbReference>
<feature type="signal peptide" evidence="11">
    <location>
        <begin position="1"/>
        <end position="18"/>
    </location>
</feature>
<protein>
    <recommendedName>
        <fullName evidence="9">nepenthesin</fullName>
        <ecNumber evidence="9">3.4.23.12</ecNumber>
    </recommendedName>
</protein>
<feature type="chain" id="PRO_5008285659" description="nepenthesin" evidence="11">
    <location>
        <begin position="19"/>
        <end position="466"/>
    </location>
</feature>
<dbReference type="EMBL" id="LSRQ01003309">
    <property type="protein sequence ID" value="OAY71926.1"/>
    <property type="molecule type" value="Genomic_DNA"/>
</dbReference>
<dbReference type="InterPro" id="IPR032861">
    <property type="entry name" value="TAXi_N"/>
</dbReference>
<evidence type="ECO:0000256" key="10">
    <source>
        <dbReference type="PIRSR" id="PIRSR601461-1"/>
    </source>
</evidence>
<feature type="active site" evidence="10">
    <location>
        <position position="297"/>
    </location>
</feature>
<dbReference type="GO" id="GO:0004190">
    <property type="term" value="F:aspartic-type endopeptidase activity"/>
    <property type="evidence" value="ECO:0007669"/>
    <property type="project" value="UniProtKB-KW"/>
</dbReference>
<evidence type="ECO:0000256" key="8">
    <source>
        <dbReference type="ARBA" id="ARBA00053221"/>
    </source>
</evidence>
<comment type="catalytic activity">
    <reaction evidence="7">
        <text>Similar to pepsin, but also cleaves on either side of Asp and at Lys-|-Arg.</text>
        <dbReference type="EC" id="3.4.23.12"/>
    </reaction>
</comment>
<feature type="active site" evidence="10">
    <location>
        <position position="91"/>
    </location>
</feature>
<gene>
    <name evidence="13" type="ORF">ACMD2_15753</name>
</gene>
<evidence type="ECO:0000259" key="12">
    <source>
        <dbReference type="PROSITE" id="PS51767"/>
    </source>
</evidence>
<keyword evidence="6" id="KW-0325">Glycoprotein</keyword>
<evidence type="ECO:0000256" key="7">
    <source>
        <dbReference type="ARBA" id="ARBA00051299"/>
    </source>
</evidence>
<evidence type="ECO:0000256" key="5">
    <source>
        <dbReference type="ARBA" id="ARBA00022801"/>
    </source>
</evidence>
<evidence type="ECO:0000256" key="1">
    <source>
        <dbReference type="ARBA" id="ARBA00007447"/>
    </source>
</evidence>
<keyword evidence="5" id="KW-0378">Hydrolase</keyword>
<dbReference type="Pfam" id="PF14543">
    <property type="entry name" value="TAXi_N"/>
    <property type="match status" value="1"/>
</dbReference>
<dbReference type="InterPro" id="IPR033121">
    <property type="entry name" value="PEPTIDASE_A1"/>
</dbReference>
<dbReference type="EC" id="3.4.23.12" evidence="9"/>
<keyword evidence="2" id="KW-0645">Protease</keyword>
<dbReference type="InterPro" id="IPR051708">
    <property type="entry name" value="Plant_Aspart_Prot_A1"/>
</dbReference>
<evidence type="ECO:0000256" key="9">
    <source>
        <dbReference type="ARBA" id="ARBA00067063"/>
    </source>
</evidence>
<dbReference type="FunFam" id="2.40.70.10:FF:000016">
    <property type="entry name" value="Probable aspartic protease At2g35615"/>
    <property type="match status" value="1"/>
</dbReference>
<comment type="caution">
    <text evidence="13">The sequence shown here is derived from an EMBL/GenBank/DDBJ whole genome shotgun (WGS) entry which is preliminary data.</text>
</comment>